<protein>
    <recommendedName>
        <fullName evidence="4">Holin</fullName>
    </recommendedName>
</protein>
<keyword evidence="1" id="KW-0812">Transmembrane</keyword>
<organism evidence="2 3">
    <name type="scientific">Paenibacillus turicensis</name>
    <dbReference type="NCBI Taxonomy" id="160487"/>
    <lineage>
        <taxon>Bacteria</taxon>
        <taxon>Bacillati</taxon>
        <taxon>Bacillota</taxon>
        <taxon>Bacilli</taxon>
        <taxon>Bacillales</taxon>
        <taxon>Paenibacillaceae</taxon>
        <taxon>Paenibacillus</taxon>
    </lineage>
</organism>
<dbReference type="RefSeq" id="WP_210090681.1">
    <property type="nucleotide sequence ID" value="NZ_JAGGKG010000021.1"/>
</dbReference>
<feature type="transmembrane region" description="Helical" evidence="1">
    <location>
        <begin position="12"/>
        <end position="30"/>
    </location>
</feature>
<evidence type="ECO:0008006" key="4">
    <source>
        <dbReference type="Google" id="ProtNLM"/>
    </source>
</evidence>
<keyword evidence="3" id="KW-1185">Reference proteome</keyword>
<dbReference type="Proteomes" id="UP001519272">
    <property type="component" value="Unassembled WGS sequence"/>
</dbReference>
<evidence type="ECO:0000313" key="3">
    <source>
        <dbReference type="Proteomes" id="UP001519272"/>
    </source>
</evidence>
<keyword evidence="1" id="KW-0472">Membrane</keyword>
<accession>A0ABS4FWY5</accession>
<evidence type="ECO:0000256" key="1">
    <source>
        <dbReference type="SAM" id="Phobius"/>
    </source>
</evidence>
<evidence type="ECO:0000313" key="2">
    <source>
        <dbReference type="EMBL" id="MBP1907096.1"/>
    </source>
</evidence>
<sequence length="46" mass="5421">MQWALEHPWLAFILGVMLALILSDAVTNYFRYKFAKLAQKDVDKHK</sequence>
<proteinExistence type="predicted"/>
<name>A0ABS4FWY5_9BACL</name>
<dbReference type="EMBL" id="JAGGKG010000021">
    <property type="protein sequence ID" value="MBP1907096.1"/>
    <property type="molecule type" value="Genomic_DNA"/>
</dbReference>
<comment type="caution">
    <text evidence="2">The sequence shown here is derived from an EMBL/GenBank/DDBJ whole genome shotgun (WGS) entry which is preliminary data.</text>
</comment>
<keyword evidence="1" id="KW-1133">Transmembrane helix</keyword>
<reference evidence="2 3" key="1">
    <citation type="submission" date="2021-03" db="EMBL/GenBank/DDBJ databases">
        <title>Genomic Encyclopedia of Type Strains, Phase IV (KMG-IV): sequencing the most valuable type-strain genomes for metagenomic binning, comparative biology and taxonomic classification.</title>
        <authorList>
            <person name="Goeker M."/>
        </authorList>
    </citation>
    <scope>NUCLEOTIDE SEQUENCE [LARGE SCALE GENOMIC DNA]</scope>
    <source>
        <strain evidence="2 3">DSM 14349</strain>
    </source>
</reference>
<gene>
    <name evidence="2" type="ORF">J2Z32_003761</name>
</gene>